<accession>A0A7X5VEW1</accession>
<feature type="domain" description="NADH-quinone oxidoreductase subunit D" evidence="6">
    <location>
        <begin position="272"/>
        <end position="419"/>
    </location>
</feature>
<evidence type="ECO:0000259" key="6">
    <source>
        <dbReference type="Pfam" id="PF00346"/>
    </source>
</evidence>
<keyword evidence="8" id="KW-1185">Reference proteome</keyword>
<dbReference type="GO" id="GO:0048038">
    <property type="term" value="F:quinone binding"/>
    <property type="evidence" value="ECO:0007669"/>
    <property type="project" value="InterPro"/>
</dbReference>
<protein>
    <submittedName>
        <fullName evidence="7">Ni,Fe-hydrogenase III large subunit/Ni,Fe-hydrogenase III component G</fullName>
    </submittedName>
</protein>
<keyword evidence="4" id="KW-0520">NAD</keyword>
<dbReference type="GO" id="GO:0008137">
    <property type="term" value="F:NADH dehydrogenase (ubiquinone) activity"/>
    <property type="evidence" value="ECO:0007669"/>
    <property type="project" value="InterPro"/>
</dbReference>
<dbReference type="AlphaFoldDB" id="A0A7X5VEW1"/>
<dbReference type="GO" id="GO:0016651">
    <property type="term" value="F:oxidoreductase activity, acting on NAD(P)H"/>
    <property type="evidence" value="ECO:0007669"/>
    <property type="project" value="InterPro"/>
</dbReference>
<keyword evidence="2" id="KW-0813">Transport</keyword>
<reference evidence="7 8" key="1">
    <citation type="submission" date="2020-03" db="EMBL/GenBank/DDBJ databases">
        <title>Sequencing the genomes of 1000 actinobacteria strains.</title>
        <authorList>
            <person name="Klenk H.-P."/>
        </authorList>
    </citation>
    <scope>NUCLEOTIDE SEQUENCE [LARGE SCALE GENOMIC DNA]</scope>
    <source>
        <strain evidence="7 8">DSM 45490</strain>
    </source>
</reference>
<evidence type="ECO:0000256" key="4">
    <source>
        <dbReference type="ARBA" id="ARBA00023027"/>
    </source>
</evidence>
<evidence type="ECO:0000256" key="2">
    <source>
        <dbReference type="ARBA" id="ARBA00022448"/>
    </source>
</evidence>
<dbReference type="Pfam" id="PF00329">
    <property type="entry name" value="Complex1_30kDa"/>
    <property type="match status" value="1"/>
</dbReference>
<dbReference type="InterPro" id="IPR001135">
    <property type="entry name" value="NADH_Q_OxRdtase_suD"/>
</dbReference>
<dbReference type="EMBL" id="JAASRO010000001">
    <property type="protein sequence ID" value="NIK59048.1"/>
    <property type="molecule type" value="Genomic_DNA"/>
</dbReference>
<comment type="subcellular location">
    <subcellularLocation>
        <location evidence="1">Cell membrane</location>
        <topology evidence="1">Peripheral membrane protein</topology>
    </subcellularLocation>
</comment>
<dbReference type="Gene3D" id="3.30.460.80">
    <property type="entry name" value="NADH:ubiquinone oxidoreductase, 30kDa subunit"/>
    <property type="match status" value="1"/>
</dbReference>
<organism evidence="7 8">
    <name type="scientific">Kribbella shirazensis</name>
    <dbReference type="NCBI Taxonomy" id="1105143"/>
    <lineage>
        <taxon>Bacteria</taxon>
        <taxon>Bacillati</taxon>
        <taxon>Actinomycetota</taxon>
        <taxon>Actinomycetes</taxon>
        <taxon>Propionibacteriales</taxon>
        <taxon>Kribbellaceae</taxon>
        <taxon>Kribbella</taxon>
    </lineage>
</organism>
<proteinExistence type="predicted"/>
<dbReference type="Proteomes" id="UP000555407">
    <property type="component" value="Unassembled WGS sequence"/>
</dbReference>
<dbReference type="InterPro" id="IPR029014">
    <property type="entry name" value="NiFe-Hase_large"/>
</dbReference>
<dbReference type="InterPro" id="IPR020396">
    <property type="entry name" value="NADH_UbQ_OxRdtase_CS"/>
</dbReference>
<dbReference type="PANTHER" id="PTHR43485">
    <property type="entry name" value="HYDROGENASE-4 COMPONENT G"/>
    <property type="match status" value="1"/>
</dbReference>
<dbReference type="InterPro" id="IPR037232">
    <property type="entry name" value="NADH_quin_OxRdtase_su_C/D-like"/>
</dbReference>
<dbReference type="PROSITE" id="PS00542">
    <property type="entry name" value="COMPLEX1_30K"/>
    <property type="match status" value="1"/>
</dbReference>
<evidence type="ECO:0000313" key="8">
    <source>
        <dbReference type="Proteomes" id="UP000555407"/>
    </source>
</evidence>
<evidence type="ECO:0000256" key="1">
    <source>
        <dbReference type="ARBA" id="ARBA00004202"/>
    </source>
</evidence>
<dbReference type="GO" id="GO:0005886">
    <property type="term" value="C:plasma membrane"/>
    <property type="evidence" value="ECO:0007669"/>
    <property type="project" value="UniProtKB-SubCell"/>
</dbReference>
<keyword evidence="3" id="KW-0560">Oxidoreductase</keyword>
<evidence type="ECO:0000256" key="3">
    <source>
        <dbReference type="ARBA" id="ARBA00023002"/>
    </source>
</evidence>
<evidence type="ECO:0000259" key="5">
    <source>
        <dbReference type="Pfam" id="PF00329"/>
    </source>
</evidence>
<dbReference type="Pfam" id="PF00346">
    <property type="entry name" value="Complex1_49kDa"/>
    <property type="match status" value="1"/>
</dbReference>
<feature type="domain" description="NADH:ubiquinone oxidoreductase 30kDa subunit" evidence="5">
    <location>
        <begin position="18"/>
        <end position="126"/>
    </location>
</feature>
<sequence length="505" mass="54760">MSPDVRTYPNRRQSTVTAASLAKRATELLNRGFRLALISGHDDPDGLRVVYLFVAGQPDRRVELVLTTSRSEPRIPSLAAVSFPAGRFERELHDLFGIEVTDHPSPRRLVLHQHWPEGWFPMRRDAGEPAEYGGFGDVDVPYPFLTVDGAGVYEIPVGPIHAGLIEPGHFRFSVVGETILKLKARLWFVHKGIEKLAEGKVIADVLPLAERVSGDSAVGHALAFCVAVEEARDWAVPPETQVVRAILLELERLYNHVTDIGALCNDVGYGIANAHAQRIREQLLRLNKDVSGHRLLRGAVAPGAVRVRSLPAAGLLTAIAADVQEIVDIALGNSVVRDRMTGTAVLPPAQAHDIGTLGYVARASGLDHDARRDHPFTPRTAGVVALAHTTGDVLSRLLTRVDEIHASVALIIELLATRPPWSAETAKPSWLAAGRSSGVGLVEGWRGTIAHRVEFAPDGTVSRLKIVDPSFFNWPALPVALADTIVPDFPLANKSFNLSYAGNDL</sequence>
<gene>
    <name evidence="7" type="ORF">BJY22_004765</name>
</gene>
<comment type="caution">
    <text evidence="7">The sequence shown here is derived from an EMBL/GenBank/DDBJ whole genome shotgun (WGS) entry which is preliminary data.</text>
</comment>
<dbReference type="InterPro" id="IPR001268">
    <property type="entry name" value="NADH_UbQ_OxRdtase_30kDa_su"/>
</dbReference>
<dbReference type="PANTHER" id="PTHR43485:SF1">
    <property type="entry name" value="FORMATE HYDROGENLYASE SUBUNIT 5-RELATED"/>
    <property type="match status" value="1"/>
</dbReference>
<evidence type="ECO:0000313" key="7">
    <source>
        <dbReference type="EMBL" id="NIK59048.1"/>
    </source>
</evidence>
<dbReference type="InterPro" id="IPR052197">
    <property type="entry name" value="ComplexI_49kDa-like"/>
</dbReference>
<dbReference type="SUPFAM" id="SSF143243">
    <property type="entry name" value="Nqo5-like"/>
    <property type="match status" value="1"/>
</dbReference>
<dbReference type="GO" id="GO:0051287">
    <property type="term" value="F:NAD binding"/>
    <property type="evidence" value="ECO:0007669"/>
    <property type="project" value="InterPro"/>
</dbReference>
<dbReference type="RefSeq" id="WP_167210278.1">
    <property type="nucleotide sequence ID" value="NZ_JAASRO010000001.1"/>
</dbReference>
<dbReference type="Gene3D" id="1.10.645.10">
    <property type="entry name" value="Cytochrome-c3 Hydrogenase, chain B"/>
    <property type="match status" value="1"/>
</dbReference>
<name>A0A7X5VEW1_9ACTN</name>
<dbReference type="SUPFAM" id="SSF56762">
    <property type="entry name" value="HydB/Nqo4-like"/>
    <property type="match status" value="1"/>
</dbReference>